<evidence type="ECO:0000259" key="20">
    <source>
        <dbReference type="PROSITE" id="PS51545"/>
    </source>
</evidence>
<evidence type="ECO:0000256" key="4">
    <source>
        <dbReference type="ARBA" id="ARBA00006209"/>
    </source>
</evidence>
<feature type="region of interest" description="Disordered" evidence="18">
    <location>
        <begin position="185"/>
        <end position="263"/>
    </location>
</feature>
<dbReference type="InterPro" id="IPR011009">
    <property type="entry name" value="Kinase-like_dom_sf"/>
</dbReference>
<comment type="subcellular location">
    <subcellularLocation>
        <location evidence="3">Mitochondrion outer membrane</location>
        <topology evidence="3">Peripheral membrane protein</topology>
    </subcellularLocation>
    <subcellularLocation>
        <location evidence="16">Rough endoplasmic reticulum membrane</location>
        <topology evidence="16">Peripheral membrane protein</topology>
    </subcellularLocation>
</comment>
<feature type="compositionally biased region" description="Polar residues" evidence="18">
    <location>
        <begin position="451"/>
        <end position="466"/>
    </location>
</feature>
<dbReference type="RefSeq" id="XP_029587730.1">
    <property type="nucleotide sequence ID" value="XM_029731870.1"/>
</dbReference>
<dbReference type="Proteomes" id="UP000472277">
    <property type="component" value="Chromosome 34"/>
</dbReference>
<evidence type="ECO:0000256" key="14">
    <source>
        <dbReference type="ARBA" id="ARBA00023136"/>
    </source>
</evidence>
<dbReference type="Gene3D" id="1.10.1070.11">
    <property type="entry name" value="Phosphatidylinositol 3-/4-kinase, catalytic domain"/>
    <property type="match status" value="1"/>
</dbReference>
<dbReference type="PANTHER" id="PTHR10048:SF22">
    <property type="entry name" value="PHOSPHATIDYLINOSITOL 4-KINASE BETA"/>
    <property type="match status" value="1"/>
</dbReference>
<dbReference type="InterPro" id="IPR000403">
    <property type="entry name" value="PI3/4_kinase_cat_dom"/>
</dbReference>
<dbReference type="GO" id="GO:0048015">
    <property type="term" value="P:phosphatidylinositol-mediated signaling"/>
    <property type="evidence" value="ECO:0007669"/>
    <property type="project" value="TreeGrafter"/>
</dbReference>
<dbReference type="AlphaFoldDB" id="A0A674DXQ5"/>
<dbReference type="OrthoDB" id="10264149at2759"/>
<dbReference type="InterPro" id="IPR018936">
    <property type="entry name" value="PI3/4_kinase_CS"/>
</dbReference>
<dbReference type="SUPFAM" id="SSF56112">
    <property type="entry name" value="Protein kinase-like (PK-like)"/>
    <property type="match status" value="1"/>
</dbReference>
<evidence type="ECO:0000256" key="1">
    <source>
        <dbReference type="ARBA" id="ARBA00001936"/>
    </source>
</evidence>
<sequence>MAEMEVAISPAQIETLHLSPSLSSTSTFSCPSSPGSSSSSSSCSDCSSDCPNQHQSSSSPRSSSPRSSSPRSSSPRSSSPRSSSPRSSSPRSSSPRSSSPSGCSSGSDGMRGCSPPLDIISEDAMELDLVIDPEVALKACQEVLQNVKLLKVEEEPELLEKCSPQRRVPNGTVYLETFDTGSIKEEEEQHDPLQQITLPCPLSQQPCDTGSIKEEEKSDALRHIPCDTGSIQEEDEEEEKRDPPRQITPTCPQSQQQNGDQSSAAAKQSLLLRLFESKLFDVSMAISYLYKSKEPGVQAYIGNRLFSFSDDDVDFHLPQLLNMYVHMDEDMGDAIRPYVVHRCRQSIAFSLQTAWLLGAYSSDMHISTQRHSRGTKLRKLILSDELKPHSASKGVDPTGAAAASPGLRDGARIHQRHAVEPSPAPDSQIIPADAYLSPSKRTHQRSKSDATHCTSLATSLKRTASNPKVERGYDEPLRLTPQREFIKSLMGIGKRLATLPTKEQKTKQLTSELLVLNHKLPARVWLPTAAFDHHVVRVPHTQAVVLNSKDKAPYIIYVEVLECESFETSTIPVRIPETRIRSARSADNLLPECVGITAEQRAGSFSTVPNYDNDDEAWAVDDIGELQVELPEGHTSSSDNISQFSVDSITSTESKEPIFIAAGDIRRRLSENLAHTPTTFRKDPEDPSAVALKEPWQEKVRRIREGSPYGHLPNWRLLSVIVKCGDDLRQELLAFQVLSQLQSIWEQERVPLWIKPYKILVMSSDSGMIEPVLNAVSLHQVRKQSQLSLLDYFLQEHGSYTTEAFLTAQRNFVESCAGYSLICYLLQVKDRHNGNILLDSEGHIIHIDFGFILSSSPRNLGFETSAFKLTSEFVDVMGGLDGDMFNYYKVLMLQGLIAARKHMEKVVQIVEIMQQGSHLPCFHGSSTIRYLKERFHMSLTEEQLQVLVEQMVDGSMRSITTKLYDGFQYFTNGIM</sequence>
<evidence type="ECO:0000256" key="2">
    <source>
        <dbReference type="ARBA" id="ARBA00001946"/>
    </source>
</evidence>
<dbReference type="Pfam" id="PF00454">
    <property type="entry name" value="PI3_PI4_kinase"/>
    <property type="match status" value="1"/>
</dbReference>
<comment type="similarity">
    <text evidence="4">Belongs to the PI3/PI4-kinase family. Type III PI4K subfamily.</text>
</comment>
<dbReference type="Ensembl" id="ENSSTUT00000107691.1">
    <property type="protein sequence ID" value="ENSSTUP00000100391.1"/>
    <property type="gene ID" value="ENSSTUG00000044657.1"/>
</dbReference>
<name>A0A674DXQ5_SALTR</name>
<evidence type="ECO:0000256" key="17">
    <source>
        <dbReference type="ARBA" id="ARBA00039877"/>
    </source>
</evidence>
<dbReference type="PROSITE" id="PS50290">
    <property type="entry name" value="PI3_4_KINASE_3"/>
    <property type="match status" value="1"/>
</dbReference>
<dbReference type="EC" id="2.7.1.67" evidence="5"/>
<organism evidence="21 22">
    <name type="scientific">Salmo trutta</name>
    <name type="common">Brown trout</name>
    <dbReference type="NCBI Taxonomy" id="8032"/>
    <lineage>
        <taxon>Eukaryota</taxon>
        <taxon>Metazoa</taxon>
        <taxon>Chordata</taxon>
        <taxon>Craniata</taxon>
        <taxon>Vertebrata</taxon>
        <taxon>Euteleostomi</taxon>
        <taxon>Actinopterygii</taxon>
        <taxon>Neopterygii</taxon>
        <taxon>Teleostei</taxon>
        <taxon>Protacanthopterygii</taxon>
        <taxon>Salmoniformes</taxon>
        <taxon>Salmonidae</taxon>
        <taxon>Salmoninae</taxon>
        <taxon>Salmo</taxon>
    </lineage>
</organism>
<evidence type="ECO:0000256" key="3">
    <source>
        <dbReference type="ARBA" id="ARBA00004450"/>
    </source>
</evidence>
<evidence type="ECO:0000256" key="9">
    <source>
        <dbReference type="ARBA" id="ARBA00022787"/>
    </source>
</evidence>
<evidence type="ECO:0000256" key="8">
    <source>
        <dbReference type="ARBA" id="ARBA00022777"/>
    </source>
</evidence>
<evidence type="ECO:0000256" key="11">
    <source>
        <dbReference type="ARBA" id="ARBA00022840"/>
    </source>
</evidence>
<feature type="region of interest" description="Disordered" evidence="18">
    <location>
        <begin position="20"/>
        <end position="117"/>
    </location>
</feature>
<feature type="compositionally biased region" description="Polar residues" evidence="18">
    <location>
        <begin position="192"/>
        <end position="208"/>
    </location>
</feature>
<reference evidence="21" key="2">
    <citation type="submission" date="2025-09" db="UniProtKB">
        <authorList>
            <consortium name="Ensembl"/>
        </authorList>
    </citation>
    <scope>IDENTIFICATION</scope>
</reference>
<keyword evidence="6" id="KW-0808">Transferase</keyword>
<dbReference type="Gene3D" id="3.30.1010.10">
    <property type="entry name" value="Phosphatidylinositol 3-kinase Catalytic Subunit, Chain A, domain 4"/>
    <property type="match status" value="1"/>
</dbReference>
<keyword evidence="12" id="KW-0443">Lipid metabolism</keyword>
<feature type="compositionally biased region" description="Basic and acidic residues" evidence="18">
    <location>
        <begin position="211"/>
        <end position="225"/>
    </location>
</feature>
<evidence type="ECO:0000259" key="19">
    <source>
        <dbReference type="PROSITE" id="PS50290"/>
    </source>
</evidence>
<dbReference type="InterPro" id="IPR015433">
    <property type="entry name" value="PI3/4_kinase"/>
</dbReference>
<keyword evidence="14" id="KW-0472">Membrane</keyword>
<dbReference type="SMART" id="SM00146">
    <property type="entry name" value="PI3Kc"/>
    <property type="match status" value="1"/>
</dbReference>
<keyword evidence="10" id="KW-0256">Endoplasmic reticulum</keyword>
<dbReference type="InterPro" id="IPR036940">
    <property type="entry name" value="PI3/4_kinase_cat_sf"/>
</dbReference>
<dbReference type="PROSITE" id="PS51545">
    <property type="entry name" value="PIK_HELICAL"/>
    <property type="match status" value="1"/>
</dbReference>
<comment type="cofactor">
    <cofactor evidence="2">
        <name>Mg(2+)</name>
        <dbReference type="ChEBI" id="CHEBI:18420"/>
    </cofactor>
</comment>
<evidence type="ECO:0000256" key="12">
    <source>
        <dbReference type="ARBA" id="ARBA00023098"/>
    </source>
</evidence>
<evidence type="ECO:0000313" key="21">
    <source>
        <dbReference type="Ensembl" id="ENSSTUP00000100391.1"/>
    </source>
</evidence>
<dbReference type="GO" id="GO:0005524">
    <property type="term" value="F:ATP binding"/>
    <property type="evidence" value="ECO:0007669"/>
    <property type="project" value="UniProtKB-KW"/>
</dbReference>
<dbReference type="GeneID" id="115173607"/>
<dbReference type="InterPro" id="IPR001263">
    <property type="entry name" value="PI3K_accessory_dom"/>
</dbReference>
<dbReference type="GO" id="GO:0030867">
    <property type="term" value="C:rough endoplasmic reticulum membrane"/>
    <property type="evidence" value="ECO:0007669"/>
    <property type="project" value="UniProtKB-SubCell"/>
</dbReference>
<dbReference type="FunFam" id="1.10.1070.11:FF:000004">
    <property type="entry name" value="Phosphatidylinositol 4-kinase, catalytic, beta"/>
    <property type="match status" value="1"/>
</dbReference>
<keyword evidence="8" id="KW-0418">Kinase</keyword>
<dbReference type="FunFam" id="3.30.1010.10:FF:000031">
    <property type="entry name" value="Phosphatidylinositol 4-kinase beta"/>
    <property type="match status" value="1"/>
</dbReference>
<feature type="compositionally biased region" description="Low complexity" evidence="18">
    <location>
        <begin position="20"/>
        <end position="101"/>
    </location>
</feature>
<keyword evidence="9" id="KW-1000">Mitochondrion outer membrane</keyword>
<feature type="compositionally biased region" description="Polar residues" evidence="18">
    <location>
        <begin position="247"/>
        <end position="263"/>
    </location>
</feature>
<feature type="domain" description="PI3K/PI4K catalytic" evidence="19">
    <location>
        <begin position="694"/>
        <end position="960"/>
    </location>
</feature>
<keyword evidence="22" id="KW-1185">Reference proteome</keyword>
<evidence type="ECO:0000256" key="13">
    <source>
        <dbReference type="ARBA" id="ARBA00023128"/>
    </source>
</evidence>
<dbReference type="PROSITE" id="PS00916">
    <property type="entry name" value="PI3_4_KINASE_2"/>
    <property type="match status" value="1"/>
</dbReference>
<gene>
    <name evidence="21" type="primary">LOC115173607</name>
</gene>
<reference evidence="21" key="1">
    <citation type="submission" date="2025-08" db="UniProtKB">
        <authorList>
            <consortium name="Ensembl"/>
        </authorList>
    </citation>
    <scope>IDENTIFICATION</scope>
</reference>
<dbReference type="GO" id="GO:0004430">
    <property type="term" value="F:1-phosphatidylinositol 4-kinase activity"/>
    <property type="evidence" value="ECO:0007669"/>
    <property type="project" value="UniProtKB-EC"/>
</dbReference>
<dbReference type="OMA" id="YINHADI"/>
<dbReference type="CDD" id="cd05168">
    <property type="entry name" value="PI4Kc_III_beta"/>
    <property type="match status" value="1"/>
</dbReference>
<accession>A0A674DXQ5</accession>
<keyword evidence="11" id="KW-0067">ATP-binding</keyword>
<evidence type="ECO:0000256" key="7">
    <source>
        <dbReference type="ARBA" id="ARBA00022741"/>
    </source>
</evidence>
<comment type="catalytic activity">
    <reaction evidence="15">
        <text>a 1,2-diacyl-sn-glycero-3-phospho-(1D-myo-inositol) + ATP = a 1,2-diacyl-sn-glycero-3-phospho-(1D-myo-inositol 4-phosphate) + ADP + H(+)</text>
        <dbReference type="Rhea" id="RHEA:19877"/>
        <dbReference type="ChEBI" id="CHEBI:15378"/>
        <dbReference type="ChEBI" id="CHEBI:30616"/>
        <dbReference type="ChEBI" id="CHEBI:57880"/>
        <dbReference type="ChEBI" id="CHEBI:58178"/>
        <dbReference type="ChEBI" id="CHEBI:456216"/>
        <dbReference type="EC" id="2.7.1.67"/>
    </reaction>
    <physiologicalReaction direction="left-to-right" evidence="15">
        <dbReference type="Rhea" id="RHEA:19878"/>
    </physiologicalReaction>
</comment>
<feature type="region of interest" description="Disordered" evidence="18">
    <location>
        <begin position="438"/>
        <end position="476"/>
    </location>
</feature>
<protein>
    <recommendedName>
        <fullName evidence="17">Phosphatidylinositol 4-kinase beta</fullName>
        <ecNumber evidence="5">2.7.1.67</ecNumber>
    </recommendedName>
</protein>
<dbReference type="GO" id="GO:0046854">
    <property type="term" value="P:phosphatidylinositol phosphate biosynthetic process"/>
    <property type="evidence" value="ECO:0007669"/>
    <property type="project" value="InterPro"/>
</dbReference>
<dbReference type="InParanoid" id="A0A674DXQ5"/>
<dbReference type="InterPro" id="IPR057754">
    <property type="entry name" value="PI4-kinase_beta/PIK1_cat"/>
</dbReference>
<evidence type="ECO:0000256" key="6">
    <source>
        <dbReference type="ARBA" id="ARBA00022679"/>
    </source>
</evidence>
<comment type="cofactor">
    <cofactor evidence="1">
        <name>Mn(2+)</name>
        <dbReference type="ChEBI" id="CHEBI:29035"/>
    </cofactor>
</comment>
<dbReference type="PROSITE" id="PS00915">
    <property type="entry name" value="PI3_4_KINASE_1"/>
    <property type="match status" value="1"/>
</dbReference>
<evidence type="ECO:0000256" key="18">
    <source>
        <dbReference type="SAM" id="MobiDB-lite"/>
    </source>
</evidence>
<evidence type="ECO:0000256" key="10">
    <source>
        <dbReference type="ARBA" id="ARBA00022824"/>
    </source>
</evidence>
<keyword evidence="7" id="KW-0547">Nucleotide-binding</keyword>
<feature type="domain" description="PIK helical" evidence="20">
    <location>
        <begin position="184"/>
        <end position="383"/>
    </location>
</feature>
<dbReference type="InterPro" id="IPR049160">
    <property type="entry name" value="PI4KB-PIK1_PIK"/>
</dbReference>
<proteinExistence type="inferred from homology"/>
<evidence type="ECO:0000313" key="22">
    <source>
        <dbReference type="Proteomes" id="UP000472277"/>
    </source>
</evidence>
<dbReference type="PANTHER" id="PTHR10048">
    <property type="entry name" value="PHOSPHATIDYLINOSITOL KINASE"/>
    <property type="match status" value="1"/>
</dbReference>
<evidence type="ECO:0000256" key="5">
    <source>
        <dbReference type="ARBA" id="ARBA00012169"/>
    </source>
</evidence>
<keyword evidence="13" id="KW-0496">Mitochondrion</keyword>
<dbReference type="Pfam" id="PF21245">
    <property type="entry name" value="PI4KB-PIK1_PIK"/>
    <property type="match status" value="1"/>
</dbReference>
<evidence type="ECO:0000256" key="15">
    <source>
        <dbReference type="ARBA" id="ARBA00036767"/>
    </source>
</evidence>
<evidence type="ECO:0000256" key="16">
    <source>
        <dbReference type="ARBA" id="ARBA00037860"/>
    </source>
</evidence>
<dbReference type="GeneTree" id="ENSGT00550000074892"/>
<dbReference type="GO" id="GO:0005741">
    <property type="term" value="C:mitochondrial outer membrane"/>
    <property type="evidence" value="ECO:0007669"/>
    <property type="project" value="UniProtKB-SubCell"/>
</dbReference>